<dbReference type="GO" id="GO:0009117">
    <property type="term" value="P:nucleotide metabolic process"/>
    <property type="evidence" value="ECO:0007669"/>
    <property type="project" value="TreeGrafter"/>
</dbReference>
<sequence>MTEKQPYDPDNIFAKIIRGDAPCVKVYEDEAVLAFMDIFPQSEGHTLVTSKKAQATNLFDIEDDELKTLIAAVKKIACAVEKALQPDGVRIVQFNGAPAGQSVFHIHFHVIPVYQERTERPHAAGQPADAETLKELAARISAAL</sequence>
<keyword evidence="6" id="KW-1185">Reference proteome</keyword>
<dbReference type="OrthoDB" id="9784774at2"/>
<dbReference type="GO" id="GO:0003824">
    <property type="term" value="F:catalytic activity"/>
    <property type="evidence" value="ECO:0007669"/>
    <property type="project" value="InterPro"/>
</dbReference>
<dbReference type="PRINTS" id="PR00332">
    <property type="entry name" value="HISTRIAD"/>
</dbReference>
<evidence type="ECO:0000259" key="4">
    <source>
        <dbReference type="PROSITE" id="PS51084"/>
    </source>
</evidence>
<dbReference type="Pfam" id="PF01230">
    <property type="entry name" value="HIT"/>
    <property type="match status" value="1"/>
</dbReference>
<dbReference type="PANTHER" id="PTHR46648">
    <property type="entry name" value="HIT FAMILY PROTEIN 1"/>
    <property type="match status" value="1"/>
</dbReference>
<dbReference type="InterPro" id="IPR001310">
    <property type="entry name" value="Histidine_triad_HIT"/>
</dbReference>
<dbReference type="EMBL" id="FZQA01000002">
    <property type="protein sequence ID" value="SNT71963.1"/>
    <property type="molecule type" value="Genomic_DNA"/>
</dbReference>
<dbReference type="InterPro" id="IPR036265">
    <property type="entry name" value="HIT-like_sf"/>
</dbReference>
<evidence type="ECO:0000256" key="2">
    <source>
        <dbReference type="PIRSR" id="PIRSR601310-3"/>
    </source>
</evidence>
<accession>A0A239PPI8</accession>
<evidence type="ECO:0000256" key="1">
    <source>
        <dbReference type="PIRSR" id="PIRSR601310-1"/>
    </source>
</evidence>
<dbReference type="SUPFAM" id="SSF54197">
    <property type="entry name" value="HIT-like"/>
    <property type="match status" value="1"/>
</dbReference>
<reference evidence="5 6" key="1">
    <citation type="submission" date="2017-07" db="EMBL/GenBank/DDBJ databases">
        <authorList>
            <person name="Sun Z.S."/>
            <person name="Albrecht U."/>
            <person name="Echele G."/>
            <person name="Lee C.C."/>
        </authorList>
    </citation>
    <scope>NUCLEOTIDE SEQUENCE [LARGE SCALE GENOMIC DNA]</scope>
    <source>
        <strain evidence="5 6">CGMCC 1.12710</strain>
    </source>
</reference>
<feature type="short sequence motif" description="Histidine triad motif" evidence="2 3">
    <location>
        <begin position="105"/>
        <end position="109"/>
    </location>
</feature>
<evidence type="ECO:0000313" key="5">
    <source>
        <dbReference type="EMBL" id="SNT71963.1"/>
    </source>
</evidence>
<dbReference type="InterPro" id="IPR039384">
    <property type="entry name" value="HINT"/>
</dbReference>
<dbReference type="RefSeq" id="WP_089411507.1">
    <property type="nucleotide sequence ID" value="NZ_FZQA01000002.1"/>
</dbReference>
<organism evidence="5 6">
    <name type="scientific">Amphiplicatus metriothermophilus</name>
    <dbReference type="NCBI Taxonomy" id="1519374"/>
    <lineage>
        <taxon>Bacteria</taxon>
        <taxon>Pseudomonadati</taxon>
        <taxon>Pseudomonadota</taxon>
        <taxon>Alphaproteobacteria</taxon>
        <taxon>Parvularculales</taxon>
        <taxon>Parvularculaceae</taxon>
        <taxon>Amphiplicatus</taxon>
    </lineage>
</organism>
<dbReference type="AlphaFoldDB" id="A0A239PPI8"/>
<dbReference type="Gene3D" id="3.30.428.10">
    <property type="entry name" value="HIT-like"/>
    <property type="match status" value="1"/>
</dbReference>
<dbReference type="PROSITE" id="PS51084">
    <property type="entry name" value="HIT_2"/>
    <property type="match status" value="1"/>
</dbReference>
<dbReference type="PANTHER" id="PTHR46648:SF1">
    <property type="entry name" value="ADENOSINE 5'-MONOPHOSPHORAMIDASE HNT1"/>
    <property type="match status" value="1"/>
</dbReference>
<evidence type="ECO:0000256" key="3">
    <source>
        <dbReference type="PROSITE-ProRule" id="PRU00464"/>
    </source>
</evidence>
<proteinExistence type="predicted"/>
<feature type="active site" description="Tele-AMP-histidine intermediate" evidence="1">
    <location>
        <position position="107"/>
    </location>
</feature>
<dbReference type="CDD" id="cd01277">
    <property type="entry name" value="HINT_subgroup"/>
    <property type="match status" value="1"/>
</dbReference>
<gene>
    <name evidence="5" type="ORF">SAMN06297382_0985</name>
</gene>
<dbReference type="InterPro" id="IPR011146">
    <property type="entry name" value="HIT-like"/>
</dbReference>
<feature type="domain" description="HIT" evidence="4">
    <location>
        <begin position="12"/>
        <end position="120"/>
    </location>
</feature>
<dbReference type="Proteomes" id="UP000198346">
    <property type="component" value="Unassembled WGS sequence"/>
</dbReference>
<protein>
    <submittedName>
        <fullName evidence="5">Histidine triad (HIT) family protein</fullName>
    </submittedName>
</protein>
<evidence type="ECO:0000313" key="6">
    <source>
        <dbReference type="Proteomes" id="UP000198346"/>
    </source>
</evidence>
<name>A0A239PPI8_9PROT</name>